<dbReference type="PANTHER" id="PTHR22741:SF10">
    <property type="entry name" value="COILED-COIL DOMAIN-CONTAINING PROTEIN CG32809"/>
    <property type="match status" value="1"/>
</dbReference>
<dbReference type="GO" id="GO:0005737">
    <property type="term" value="C:cytoplasm"/>
    <property type="evidence" value="ECO:0007669"/>
    <property type="project" value="TreeGrafter"/>
</dbReference>
<feature type="compositionally biased region" description="Low complexity" evidence="3">
    <location>
        <begin position="39"/>
        <end position="58"/>
    </location>
</feature>
<keyword evidence="1 2" id="KW-0175">Coiled coil</keyword>
<feature type="region of interest" description="Disordered" evidence="3">
    <location>
        <begin position="1"/>
        <end position="59"/>
    </location>
</feature>
<dbReference type="Proteomes" id="UP000027586">
    <property type="component" value="Unassembled WGS sequence"/>
</dbReference>
<feature type="region of interest" description="Disordered" evidence="3">
    <location>
        <begin position="229"/>
        <end position="311"/>
    </location>
</feature>
<reference evidence="5" key="1">
    <citation type="submission" date="2013-08" db="EMBL/GenBank/DDBJ databases">
        <title>Gene expansion shapes genome architecture in the human pathogen Lichtheimia corymbifera: an evolutionary genomics analysis in the ancient terrestrial Mucorales (Mucoromycotina).</title>
        <authorList>
            <person name="Schwartze V.U."/>
            <person name="Winter S."/>
            <person name="Shelest E."/>
            <person name="Marcet-Houben M."/>
            <person name="Horn F."/>
            <person name="Wehner S."/>
            <person name="Hoffmann K."/>
            <person name="Riege K."/>
            <person name="Sammeth M."/>
            <person name="Nowrousian M."/>
            <person name="Valiante V."/>
            <person name="Linde J."/>
            <person name="Jacobsen I.D."/>
            <person name="Marz M."/>
            <person name="Brakhage A.A."/>
            <person name="Gabaldon T."/>
            <person name="Bocker S."/>
            <person name="Voigt K."/>
        </authorList>
    </citation>
    <scope>NUCLEOTIDE SEQUENCE [LARGE SCALE GENOMIC DNA]</scope>
    <source>
        <strain evidence="5">FSU 9682</strain>
    </source>
</reference>
<evidence type="ECO:0000313" key="5">
    <source>
        <dbReference type="EMBL" id="CDH52689.1"/>
    </source>
</evidence>
<evidence type="ECO:0000256" key="2">
    <source>
        <dbReference type="SAM" id="Coils"/>
    </source>
</evidence>
<keyword evidence="6" id="KW-1185">Reference proteome</keyword>
<feature type="coiled-coil region" evidence="2">
    <location>
        <begin position="558"/>
        <end position="611"/>
    </location>
</feature>
<organism evidence="5 6">
    <name type="scientific">Lichtheimia corymbifera JMRC:FSU:9682</name>
    <dbReference type="NCBI Taxonomy" id="1263082"/>
    <lineage>
        <taxon>Eukaryota</taxon>
        <taxon>Fungi</taxon>
        <taxon>Fungi incertae sedis</taxon>
        <taxon>Mucoromycota</taxon>
        <taxon>Mucoromycotina</taxon>
        <taxon>Mucoromycetes</taxon>
        <taxon>Mucorales</taxon>
        <taxon>Lichtheimiaceae</taxon>
        <taxon>Lichtheimia</taxon>
    </lineage>
</organism>
<dbReference type="EMBL" id="CBTN010000014">
    <property type="protein sequence ID" value="CDH52689.1"/>
    <property type="molecule type" value="Genomic_DNA"/>
</dbReference>
<feature type="coiled-coil region" evidence="2">
    <location>
        <begin position="739"/>
        <end position="766"/>
    </location>
</feature>
<feature type="compositionally biased region" description="Pro residues" evidence="3">
    <location>
        <begin position="27"/>
        <end position="38"/>
    </location>
</feature>
<evidence type="ECO:0000256" key="1">
    <source>
        <dbReference type="ARBA" id="ARBA00023054"/>
    </source>
</evidence>
<dbReference type="SMART" id="SM00806">
    <property type="entry name" value="AIP3"/>
    <property type="match status" value="1"/>
</dbReference>
<evidence type="ECO:0000256" key="3">
    <source>
        <dbReference type="SAM" id="MobiDB-lite"/>
    </source>
</evidence>
<dbReference type="Pfam" id="PF03915">
    <property type="entry name" value="AIP3"/>
    <property type="match status" value="1"/>
</dbReference>
<dbReference type="InterPro" id="IPR051825">
    <property type="entry name" value="SRCIN1"/>
</dbReference>
<feature type="region of interest" description="Disordered" evidence="3">
    <location>
        <begin position="172"/>
        <end position="216"/>
    </location>
</feature>
<dbReference type="AlphaFoldDB" id="A0A068RRR3"/>
<gene>
    <name evidence="5" type="ORF">LCOR_04136.1</name>
</gene>
<name>A0A068RRR3_9FUNG</name>
<feature type="region of interest" description="Disordered" evidence="3">
    <location>
        <begin position="689"/>
        <end position="713"/>
    </location>
</feature>
<dbReference type="GO" id="GO:0005519">
    <property type="term" value="F:cytoskeletal regulatory protein binding"/>
    <property type="evidence" value="ECO:0007669"/>
    <property type="project" value="InterPro"/>
</dbReference>
<evidence type="ECO:0000259" key="4">
    <source>
        <dbReference type="SMART" id="SM00806"/>
    </source>
</evidence>
<dbReference type="Pfam" id="PF23153">
    <property type="entry name" value="Aip3p_Bud6_N"/>
    <property type="match status" value="1"/>
</dbReference>
<dbReference type="InterPro" id="IPR005613">
    <property type="entry name" value="AIP3_C"/>
</dbReference>
<protein>
    <recommendedName>
        <fullName evidence="4">Actin interacting protein 3 C-terminal domain-containing protein</fullName>
    </recommendedName>
</protein>
<dbReference type="InterPro" id="IPR056279">
    <property type="entry name" value="Aip3p_Bud6_N"/>
</dbReference>
<dbReference type="InterPro" id="IPR022782">
    <property type="entry name" value="AIP3-like_C"/>
</dbReference>
<dbReference type="PANTHER" id="PTHR22741">
    <property type="entry name" value="P140CAP/SNIP-RELATED"/>
    <property type="match status" value="1"/>
</dbReference>
<dbReference type="GO" id="GO:0051286">
    <property type="term" value="C:cell tip"/>
    <property type="evidence" value="ECO:0007669"/>
    <property type="project" value="TreeGrafter"/>
</dbReference>
<dbReference type="STRING" id="1263082.A0A068RRR3"/>
<feature type="compositionally biased region" description="Basic and acidic residues" evidence="3">
    <location>
        <begin position="298"/>
        <end position="311"/>
    </location>
</feature>
<feature type="domain" description="Actin interacting protein 3 C-terminal" evidence="4">
    <location>
        <begin position="320"/>
        <end position="787"/>
    </location>
</feature>
<sequence>MDQELEQQKATIVSFGSTLHDDHVAPTQPPPPPPPPQQTPASPQQEARTTSRSSSSTSLNQLQATIEWTVTQLLSSTKNILQVLTGWSNQTASAEQVMEVYRTLQEDFDHARQAFASMHVSIDEAAHVPSELHACLEAALAGPPSTATLEQHLPAIRETILQLLHALKQKQAQLRHEAPQRLPRRAGTIRNNNPSGGGAERTLLSSSASDFDMDDPSTREALTALKQQDDLAHRSSVRRTAQQQQQQQQHHHSYQSDANLEGAAVATTTSDQSITSSSPSPSPSIAPPPRRHPVTRNQHHDVGLSDSNKQKSDNNGIVIYLQIHDRIKKAKIQQNDHQQQPMTMDMLRQLFLDKFDDSMVPDTRIIHIRDPTSGIFYELEDIQDIVPHCLLLLQSSKGITIEDIGGGQQQQQPPGWYQVMMDKLETIQKTLQSGSDNENTSVDMATTIKKKHNPTMTANVDHRMLQHHQGAILELRQDLGILRQIASEFQCETKAMLDEMRGKAYEYCNRQRQMLLGGQTSASSSSSGDTNAEGVCGEGDKHRRHYLQETKDRSESTATQITTRLQDLQDTIDQLKLDVTQRRCRPSTTQLEHCEQEVADLDKEIDAFCQLLKKAKPIWKLVWEQELQNVVQEQQFLKEQEALVLDLRDDHADLVQVLKQLQKVHEIQTRQRDNGGGNAASSSSVRSMFPALSIGGDGSNNNTSSSIHYGGGEPGDMASVLKQVTTIDVDHTKRVKAMEQAEKMRARELANRIDDFEKELTAFVDAKKLKRTGGAEQVDRQRKQKDEELLKALYSTSNKGI</sequence>
<dbReference type="GO" id="GO:0030010">
    <property type="term" value="P:establishment of cell polarity"/>
    <property type="evidence" value="ECO:0007669"/>
    <property type="project" value="TreeGrafter"/>
</dbReference>
<feature type="region of interest" description="Disordered" evidence="3">
    <location>
        <begin position="518"/>
        <end position="538"/>
    </location>
</feature>
<dbReference type="OrthoDB" id="783096at2759"/>
<accession>A0A068RRR3</accession>
<proteinExistence type="predicted"/>
<feature type="compositionally biased region" description="Polar residues" evidence="3">
    <location>
        <begin position="8"/>
        <end position="17"/>
    </location>
</feature>
<dbReference type="Gene3D" id="1.20.58.1540">
    <property type="entry name" value="Actin interacting protein 3, C-terminal domain"/>
    <property type="match status" value="1"/>
</dbReference>
<evidence type="ECO:0000313" key="6">
    <source>
        <dbReference type="Proteomes" id="UP000027586"/>
    </source>
</evidence>
<dbReference type="VEuPathDB" id="FungiDB:LCOR_04136.1"/>
<comment type="caution">
    <text evidence="5">The sequence shown here is derived from an EMBL/GenBank/DDBJ whole genome shotgun (WGS) entry which is preliminary data.</text>
</comment>
<feature type="compositionally biased region" description="Low complexity" evidence="3">
    <location>
        <begin position="266"/>
        <end position="279"/>
    </location>
</feature>